<feature type="domain" description="Chitin-binding type-2" evidence="7">
    <location>
        <begin position="148"/>
        <end position="207"/>
    </location>
</feature>
<evidence type="ECO:0000259" key="7">
    <source>
        <dbReference type="PROSITE" id="PS50940"/>
    </source>
</evidence>
<dbReference type="InterPro" id="IPR002557">
    <property type="entry name" value="Chitin-bd_dom"/>
</dbReference>
<dbReference type="KEGG" id="dvv:114335708"/>
<dbReference type="GO" id="GO:0005576">
    <property type="term" value="C:extracellular region"/>
    <property type="evidence" value="ECO:0007669"/>
    <property type="project" value="InterPro"/>
</dbReference>
<reference evidence="8" key="1">
    <citation type="submission" date="2025-08" db="UniProtKB">
        <authorList>
            <consortium name="RefSeq"/>
        </authorList>
    </citation>
    <scope>IDENTIFICATION</scope>
    <source>
        <tissue evidence="8">Whole insect</tissue>
    </source>
</reference>
<accession>A0A6P7FZ35</accession>
<dbReference type="InterPro" id="IPR036508">
    <property type="entry name" value="Chitin-bd_dom_sf"/>
</dbReference>
<feature type="domain" description="Chitin-binding type-2" evidence="7">
    <location>
        <begin position="218"/>
        <end position="275"/>
    </location>
</feature>
<keyword evidence="5" id="KW-0325">Glycoprotein</keyword>
<name>A0A6P7FZ35_DIAVI</name>
<feature type="signal peptide" evidence="6">
    <location>
        <begin position="1"/>
        <end position="17"/>
    </location>
</feature>
<dbReference type="PANTHER" id="PTHR23301:SF0">
    <property type="entry name" value="CHITIN-BINDING TYPE-2 DOMAIN-CONTAINING PROTEIN-RELATED"/>
    <property type="match status" value="1"/>
</dbReference>
<dbReference type="AlphaFoldDB" id="A0A6P7FZ35"/>
<feature type="domain" description="Chitin-binding type-2" evidence="7">
    <location>
        <begin position="22"/>
        <end position="79"/>
    </location>
</feature>
<dbReference type="SMART" id="SM00494">
    <property type="entry name" value="ChtBD2"/>
    <property type="match status" value="4"/>
</dbReference>
<evidence type="ECO:0000256" key="6">
    <source>
        <dbReference type="SAM" id="SignalP"/>
    </source>
</evidence>
<dbReference type="RefSeq" id="XP_028141791.1">
    <property type="nucleotide sequence ID" value="XM_028285990.1"/>
</dbReference>
<dbReference type="InParanoid" id="A0A6P7FZ35"/>
<dbReference type="Gene3D" id="2.170.140.10">
    <property type="entry name" value="Chitin binding domain"/>
    <property type="match status" value="4"/>
</dbReference>
<dbReference type="OrthoDB" id="6020543at2759"/>
<protein>
    <submittedName>
        <fullName evidence="8">Protein obstructor-E-like</fullName>
    </submittedName>
</protein>
<dbReference type="InterPro" id="IPR051940">
    <property type="entry name" value="Chitin_bind-dev_reg"/>
</dbReference>
<keyword evidence="3" id="KW-0677">Repeat</keyword>
<sequence>MILKMVIISCCVALALSQVVGKCPCINRKYPVYLPDATSCSTFYECSNGTPIQLRCADGTYFDSSRRICNHQQDVNCGSRRADFGKCPSVDGRYPVYLPDSRSCSKFYECSNGTPYQFKCAYGTYFDSYSKICKHQQDVNCGRRRRDFGKCPSVDGRYPVYLPDATSCSTFYECSNGTPYQFKCAYGTYFDSQSRICRHKRDVNCGSRRRDYVYSQAVGTCPPVDGDFPVYLPDATDCIIFYECSNGKPIQLQCAPGTLFDEKRGICAIEVNCGNRSTPKSLPADL</sequence>
<evidence type="ECO:0000256" key="2">
    <source>
        <dbReference type="ARBA" id="ARBA00022729"/>
    </source>
</evidence>
<gene>
    <name evidence="8" type="primary">LOC114335708</name>
</gene>
<evidence type="ECO:0000256" key="4">
    <source>
        <dbReference type="ARBA" id="ARBA00023157"/>
    </source>
</evidence>
<keyword evidence="2 6" id="KW-0732">Signal</keyword>
<keyword evidence="1" id="KW-0147">Chitin-binding</keyword>
<dbReference type="GO" id="GO:0008061">
    <property type="term" value="F:chitin binding"/>
    <property type="evidence" value="ECO:0007669"/>
    <property type="project" value="UniProtKB-KW"/>
</dbReference>
<dbReference type="PANTHER" id="PTHR23301">
    <property type="entry name" value="CHITIN BINDING PERITROPHIN-A"/>
    <property type="match status" value="1"/>
</dbReference>
<dbReference type="SUPFAM" id="SSF57625">
    <property type="entry name" value="Invertebrate chitin-binding proteins"/>
    <property type="match status" value="4"/>
</dbReference>
<evidence type="ECO:0000313" key="8">
    <source>
        <dbReference type="RefSeq" id="XP_028141791.1"/>
    </source>
</evidence>
<keyword evidence="4" id="KW-1015">Disulfide bond</keyword>
<dbReference type="PROSITE" id="PS50940">
    <property type="entry name" value="CHIT_BIND_II"/>
    <property type="match status" value="4"/>
</dbReference>
<evidence type="ECO:0000256" key="1">
    <source>
        <dbReference type="ARBA" id="ARBA00022669"/>
    </source>
</evidence>
<proteinExistence type="predicted"/>
<evidence type="ECO:0000256" key="5">
    <source>
        <dbReference type="ARBA" id="ARBA00023180"/>
    </source>
</evidence>
<feature type="chain" id="PRO_5028079810" evidence="6">
    <location>
        <begin position="18"/>
        <end position="286"/>
    </location>
</feature>
<organism evidence="8">
    <name type="scientific">Diabrotica virgifera virgifera</name>
    <name type="common">western corn rootworm</name>
    <dbReference type="NCBI Taxonomy" id="50390"/>
    <lineage>
        <taxon>Eukaryota</taxon>
        <taxon>Metazoa</taxon>
        <taxon>Ecdysozoa</taxon>
        <taxon>Arthropoda</taxon>
        <taxon>Hexapoda</taxon>
        <taxon>Insecta</taxon>
        <taxon>Pterygota</taxon>
        <taxon>Neoptera</taxon>
        <taxon>Endopterygota</taxon>
        <taxon>Coleoptera</taxon>
        <taxon>Polyphaga</taxon>
        <taxon>Cucujiformia</taxon>
        <taxon>Chrysomeloidea</taxon>
        <taxon>Chrysomelidae</taxon>
        <taxon>Galerucinae</taxon>
        <taxon>Diabroticina</taxon>
        <taxon>Diabroticites</taxon>
        <taxon>Diabrotica</taxon>
    </lineage>
</organism>
<evidence type="ECO:0000256" key="3">
    <source>
        <dbReference type="ARBA" id="ARBA00022737"/>
    </source>
</evidence>
<dbReference type="Pfam" id="PF01607">
    <property type="entry name" value="CBM_14"/>
    <property type="match status" value="4"/>
</dbReference>
<feature type="domain" description="Chitin-binding type-2" evidence="7">
    <location>
        <begin position="84"/>
        <end position="143"/>
    </location>
</feature>